<dbReference type="SUPFAM" id="SSF51735">
    <property type="entry name" value="NAD(P)-binding Rossmann-fold domains"/>
    <property type="match status" value="2"/>
</dbReference>
<dbReference type="Proteomes" id="UP000681722">
    <property type="component" value="Unassembled WGS sequence"/>
</dbReference>
<feature type="domain" description="NAD(P)-binding" evidence="1">
    <location>
        <begin position="334"/>
        <end position="415"/>
    </location>
</feature>
<dbReference type="Gene3D" id="3.40.50.720">
    <property type="entry name" value="NAD(P)-binding Rossmann-like Domain"/>
    <property type="match status" value="3"/>
</dbReference>
<comment type="caution">
    <text evidence="2">The sequence shown here is derived from an EMBL/GenBank/DDBJ whole genome shotgun (WGS) entry which is preliminary data.</text>
</comment>
<gene>
    <name evidence="2" type="ORF">GPM918_LOCUS17484</name>
    <name evidence="3" type="ORF">SRO942_LOCUS17482</name>
</gene>
<dbReference type="PANTHER" id="PTHR43000">
    <property type="entry name" value="DTDP-D-GLUCOSE 4,6-DEHYDRATASE-RELATED"/>
    <property type="match status" value="1"/>
</dbReference>
<evidence type="ECO:0000313" key="3">
    <source>
        <dbReference type="EMBL" id="CAF3841839.1"/>
    </source>
</evidence>
<dbReference type="InterPro" id="IPR016040">
    <property type="entry name" value="NAD(P)-bd_dom"/>
</dbReference>
<dbReference type="EMBL" id="CAJOBC010004820">
    <property type="protein sequence ID" value="CAF3841839.1"/>
    <property type="molecule type" value="Genomic_DNA"/>
</dbReference>
<proteinExistence type="predicted"/>
<name>A0A814M6A6_9BILA</name>
<evidence type="ECO:0000313" key="4">
    <source>
        <dbReference type="Proteomes" id="UP000663829"/>
    </source>
</evidence>
<accession>A0A814M6A6</accession>
<dbReference type="EMBL" id="CAJNOQ010004820">
    <property type="protein sequence ID" value="CAF1075204.1"/>
    <property type="molecule type" value="Genomic_DNA"/>
</dbReference>
<evidence type="ECO:0000313" key="2">
    <source>
        <dbReference type="EMBL" id="CAF1075204.1"/>
    </source>
</evidence>
<evidence type="ECO:0000259" key="1">
    <source>
        <dbReference type="Pfam" id="PF16363"/>
    </source>
</evidence>
<reference evidence="2" key="1">
    <citation type="submission" date="2021-02" db="EMBL/GenBank/DDBJ databases">
        <authorList>
            <person name="Nowell W R."/>
        </authorList>
    </citation>
    <scope>NUCLEOTIDE SEQUENCE</scope>
</reference>
<dbReference type="GO" id="GO:0003824">
    <property type="term" value="F:catalytic activity"/>
    <property type="evidence" value="ECO:0007669"/>
    <property type="project" value="UniProtKB-ARBA"/>
</dbReference>
<organism evidence="2 4">
    <name type="scientific">Didymodactylos carnosus</name>
    <dbReference type="NCBI Taxonomy" id="1234261"/>
    <lineage>
        <taxon>Eukaryota</taxon>
        <taxon>Metazoa</taxon>
        <taxon>Spiralia</taxon>
        <taxon>Gnathifera</taxon>
        <taxon>Rotifera</taxon>
        <taxon>Eurotatoria</taxon>
        <taxon>Bdelloidea</taxon>
        <taxon>Philodinida</taxon>
        <taxon>Philodinidae</taxon>
        <taxon>Didymodactylos</taxon>
    </lineage>
</organism>
<dbReference type="OrthoDB" id="16464at2759"/>
<dbReference type="AlphaFoldDB" id="A0A814M6A6"/>
<dbReference type="Pfam" id="PF16363">
    <property type="entry name" value="GDP_Man_Dehyd"/>
    <property type="match status" value="1"/>
</dbReference>
<dbReference type="Proteomes" id="UP000663829">
    <property type="component" value="Unassembled WGS sequence"/>
</dbReference>
<keyword evidence="4" id="KW-1185">Reference proteome</keyword>
<protein>
    <recommendedName>
        <fullName evidence="1">NAD(P)-binding domain-containing protein</fullName>
    </recommendedName>
</protein>
<dbReference type="InterPro" id="IPR036291">
    <property type="entry name" value="NAD(P)-bd_dom_sf"/>
</dbReference>
<sequence>MLWLLYGSNGWIGERCREILQMAGQKVVSGKRITSLKDVEDDVVTHKPDRVICAIGRTYGDTIPNIDYLEKPGILEINLRDNLLAPLYIAQATTQGANLLSSIPTLYFGSGCIYEYSDPNNLSHPFEETDPPNFFGSAYSAVKSATDQLINGYPHVLNADSSWITLEFDFYFSSARIRMPIYDDPSPRDFITKILGYRKITSLPNSMTVMSDILPLLLALTHEGKFGGRVNACNKGWVDHDWILKKYAEKTGEKLDYVLEPINEQKERLAARRSNNTLSTDKLDHWTKILPFETKKLYYAPIVLPELTKSIEDICAQRALMFSTTDSTVTRNLLVTGGCGFIGSNFINHWLKKYPNDTVINIDRLDPCSNSENIDTSVSTKYKLVAASINNKDLVLHLMKQYQVTHLVHFAGSCHETATLNPTNPYAATKAAAEFLVKSYGESFKLNYVRNDNI</sequence>